<evidence type="ECO:0000256" key="1">
    <source>
        <dbReference type="SAM" id="MobiDB-lite"/>
    </source>
</evidence>
<name>A0AAV9K612_9SOLN</name>
<evidence type="ECO:0000259" key="2">
    <source>
        <dbReference type="Pfam" id="PF20167"/>
    </source>
</evidence>
<dbReference type="InterPro" id="IPR046796">
    <property type="entry name" value="Transposase_32_dom"/>
</dbReference>
<feature type="compositionally biased region" description="Polar residues" evidence="1">
    <location>
        <begin position="249"/>
        <end position="276"/>
    </location>
</feature>
<dbReference type="PANTHER" id="PTHR33180:SF31">
    <property type="entry name" value="POLYPROTEIN PROTEIN"/>
    <property type="match status" value="1"/>
</dbReference>
<dbReference type="PANTHER" id="PTHR33180">
    <property type="entry name" value="PHOTOSYSTEM II CP43 REACTION CENTER PROTEIN"/>
    <property type="match status" value="1"/>
</dbReference>
<dbReference type="AlphaFoldDB" id="A0AAV9K612"/>
<dbReference type="Pfam" id="PF20167">
    <property type="entry name" value="Transposase_32"/>
    <property type="match status" value="1"/>
</dbReference>
<feature type="region of interest" description="Disordered" evidence="1">
    <location>
        <begin position="224"/>
        <end position="284"/>
    </location>
</feature>
<organism evidence="3 4">
    <name type="scientific">Solanum pinnatisectum</name>
    <name type="common">tansyleaf nightshade</name>
    <dbReference type="NCBI Taxonomy" id="50273"/>
    <lineage>
        <taxon>Eukaryota</taxon>
        <taxon>Viridiplantae</taxon>
        <taxon>Streptophyta</taxon>
        <taxon>Embryophyta</taxon>
        <taxon>Tracheophyta</taxon>
        <taxon>Spermatophyta</taxon>
        <taxon>Magnoliopsida</taxon>
        <taxon>eudicotyledons</taxon>
        <taxon>Gunneridae</taxon>
        <taxon>Pentapetalae</taxon>
        <taxon>asterids</taxon>
        <taxon>lamiids</taxon>
        <taxon>Solanales</taxon>
        <taxon>Solanaceae</taxon>
        <taxon>Solanoideae</taxon>
        <taxon>Solaneae</taxon>
        <taxon>Solanum</taxon>
    </lineage>
</organism>
<evidence type="ECO:0000313" key="3">
    <source>
        <dbReference type="EMBL" id="KAK4708745.1"/>
    </source>
</evidence>
<proteinExistence type="predicted"/>
<dbReference type="EMBL" id="JAWPEI010000012">
    <property type="protein sequence ID" value="KAK4708745.1"/>
    <property type="molecule type" value="Genomic_DNA"/>
</dbReference>
<comment type="caution">
    <text evidence="3">The sequence shown here is derived from an EMBL/GenBank/DDBJ whole genome shotgun (WGS) entry which is preliminary data.</text>
</comment>
<accession>A0AAV9K612</accession>
<gene>
    <name evidence="3" type="ORF">R3W88_029670</name>
</gene>
<dbReference type="Proteomes" id="UP001311915">
    <property type="component" value="Unassembled WGS sequence"/>
</dbReference>
<sequence length="284" mass="32022">MDTLRYHEFEHFARPRGPYIPSWVREFYTTYGELVPKSKKKASEFRSVKSVKVRGKEVECHNEHINSVLGRPLHSKLPYEGLPIVLSLDDLKGWLAPLISDTTPRWIGVGVPIEKRDLNIASKLWFGFINNNIMLSQNESILRLPKAAYLGSIMSRRRIDLELLISLEMAMRVKQRLTSLPFPLLITELCRCARLPRDPVRDIEVTPSSSTNIRCIETEYTREEVDKRRAASTDTTPDINVDSLPAEASSPTLASKPSGTSAPFSSSQVPGASPSPSLIRLRRP</sequence>
<keyword evidence="4" id="KW-1185">Reference proteome</keyword>
<protein>
    <recommendedName>
        <fullName evidence="2">Putative plant transposon protein domain-containing protein</fullName>
    </recommendedName>
</protein>
<evidence type="ECO:0000313" key="4">
    <source>
        <dbReference type="Proteomes" id="UP001311915"/>
    </source>
</evidence>
<feature type="domain" description="Putative plant transposon protein" evidence="2">
    <location>
        <begin position="7"/>
        <end position="196"/>
    </location>
</feature>
<reference evidence="3 4" key="1">
    <citation type="submission" date="2023-10" db="EMBL/GenBank/DDBJ databases">
        <title>Genome-Wide Identification Analysis in wild type Solanum Pinnatisectum Reveals Some Genes Defensing Phytophthora Infestans.</title>
        <authorList>
            <person name="Sun C."/>
        </authorList>
    </citation>
    <scope>NUCLEOTIDE SEQUENCE [LARGE SCALE GENOMIC DNA]</scope>
    <source>
        <strain evidence="3">LQN</strain>
        <tissue evidence="3">Leaf</tissue>
    </source>
</reference>